<dbReference type="PANTHER" id="PTHR31326:SF1">
    <property type="entry name" value="PROTEIN CLT2, CHLOROPLASTIC"/>
    <property type="match status" value="1"/>
</dbReference>
<accession>A0A813K613</accession>
<evidence type="ECO:0000256" key="2">
    <source>
        <dbReference type="ARBA" id="ARBA00006690"/>
    </source>
</evidence>
<keyword evidence="9" id="KW-0732">Signal</keyword>
<evidence type="ECO:0000313" key="11">
    <source>
        <dbReference type="Proteomes" id="UP000626109"/>
    </source>
</evidence>
<evidence type="ECO:0000256" key="5">
    <source>
        <dbReference type="ARBA" id="ARBA00022989"/>
    </source>
</evidence>
<evidence type="ECO:0000313" key="10">
    <source>
        <dbReference type="EMBL" id="CAE8695664.1"/>
    </source>
</evidence>
<dbReference type="Gene3D" id="1.10.3730.20">
    <property type="match status" value="1"/>
</dbReference>
<dbReference type="PANTHER" id="PTHR31326">
    <property type="entry name" value="PROTEIN CLT2, CHLOROPLASTIC"/>
    <property type="match status" value="1"/>
</dbReference>
<feature type="signal peptide" evidence="9">
    <location>
        <begin position="1"/>
        <end position="20"/>
    </location>
</feature>
<feature type="compositionally biased region" description="Basic and acidic residues" evidence="7">
    <location>
        <begin position="344"/>
        <end position="362"/>
    </location>
</feature>
<dbReference type="Proteomes" id="UP000626109">
    <property type="component" value="Unassembled WGS sequence"/>
</dbReference>
<evidence type="ECO:0000256" key="6">
    <source>
        <dbReference type="ARBA" id="ARBA00023136"/>
    </source>
</evidence>
<evidence type="ECO:0008006" key="12">
    <source>
        <dbReference type="Google" id="ProtNLM"/>
    </source>
</evidence>
<dbReference type="InterPro" id="IPR013936">
    <property type="entry name" value="CRT-like"/>
</dbReference>
<protein>
    <recommendedName>
        <fullName evidence="12">Sugar phosphate transporter domain-containing protein</fullName>
    </recommendedName>
</protein>
<comment type="subcellular location">
    <subcellularLocation>
        <location evidence="1">Membrane</location>
        <topology evidence="1">Multi-pass membrane protein</topology>
    </subcellularLocation>
</comment>
<evidence type="ECO:0000256" key="4">
    <source>
        <dbReference type="ARBA" id="ARBA00022692"/>
    </source>
</evidence>
<evidence type="ECO:0000256" key="8">
    <source>
        <dbReference type="SAM" id="Phobius"/>
    </source>
</evidence>
<feature type="transmembrane region" description="Helical" evidence="8">
    <location>
        <begin position="145"/>
        <end position="170"/>
    </location>
</feature>
<feature type="compositionally biased region" description="Polar residues" evidence="7">
    <location>
        <begin position="363"/>
        <end position="375"/>
    </location>
</feature>
<evidence type="ECO:0000256" key="7">
    <source>
        <dbReference type="SAM" id="MobiDB-lite"/>
    </source>
</evidence>
<keyword evidence="6 8" id="KW-0472">Membrane</keyword>
<feature type="transmembrane region" description="Helical" evidence="8">
    <location>
        <begin position="64"/>
        <end position="86"/>
    </location>
</feature>
<organism evidence="10 11">
    <name type="scientific">Polarella glacialis</name>
    <name type="common">Dinoflagellate</name>
    <dbReference type="NCBI Taxonomy" id="89957"/>
    <lineage>
        <taxon>Eukaryota</taxon>
        <taxon>Sar</taxon>
        <taxon>Alveolata</taxon>
        <taxon>Dinophyceae</taxon>
        <taxon>Suessiales</taxon>
        <taxon>Suessiaceae</taxon>
        <taxon>Polarella</taxon>
    </lineage>
</organism>
<feature type="transmembrane region" description="Helical" evidence="8">
    <location>
        <begin position="106"/>
        <end position="124"/>
    </location>
</feature>
<dbReference type="GO" id="GO:0016020">
    <property type="term" value="C:membrane"/>
    <property type="evidence" value="ECO:0007669"/>
    <property type="project" value="UniProtKB-SubCell"/>
</dbReference>
<reference evidence="10" key="1">
    <citation type="submission" date="2021-02" db="EMBL/GenBank/DDBJ databases">
        <authorList>
            <person name="Dougan E. K."/>
            <person name="Rhodes N."/>
            <person name="Thang M."/>
            <person name="Chan C."/>
        </authorList>
    </citation>
    <scope>NUCLEOTIDE SEQUENCE</scope>
</reference>
<evidence type="ECO:0000256" key="9">
    <source>
        <dbReference type="SAM" id="SignalP"/>
    </source>
</evidence>
<comment type="similarity">
    <text evidence="2">Belongs to the CRT-like transporter family.</text>
</comment>
<keyword evidence="3" id="KW-0813">Transport</keyword>
<keyword evidence="4 8" id="KW-0812">Transmembrane</keyword>
<evidence type="ECO:0000256" key="3">
    <source>
        <dbReference type="ARBA" id="ARBA00022448"/>
    </source>
</evidence>
<dbReference type="EMBL" id="CAJNNW010028338">
    <property type="protein sequence ID" value="CAE8695664.1"/>
    <property type="molecule type" value="Genomic_DNA"/>
</dbReference>
<feature type="transmembrane region" description="Helical" evidence="8">
    <location>
        <begin position="36"/>
        <end position="57"/>
    </location>
</feature>
<dbReference type="Pfam" id="PF08627">
    <property type="entry name" value="CRT-like"/>
    <property type="match status" value="1"/>
</dbReference>
<comment type="caution">
    <text evidence="10">The sequence shown here is derived from an EMBL/GenBank/DDBJ whole genome shotgun (WGS) entry which is preliminary data.</text>
</comment>
<dbReference type="AlphaFoldDB" id="A0A813K613"/>
<feature type="chain" id="PRO_5032333389" description="Sugar phosphate transporter domain-containing protein" evidence="9">
    <location>
        <begin position="21"/>
        <end position="391"/>
    </location>
</feature>
<keyword evidence="5 8" id="KW-1133">Transmembrane helix</keyword>
<feature type="transmembrane region" description="Helical" evidence="8">
    <location>
        <begin position="190"/>
        <end position="212"/>
    </location>
</feature>
<dbReference type="InterPro" id="IPR037185">
    <property type="entry name" value="EmrE-like"/>
</dbReference>
<evidence type="ECO:0000256" key="1">
    <source>
        <dbReference type="ARBA" id="ARBA00004141"/>
    </source>
</evidence>
<gene>
    <name evidence="10" type="ORF">PGLA2088_LOCUS29478</name>
</gene>
<name>A0A813K613_POLGL</name>
<dbReference type="SUPFAM" id="SSF103481">
    <property type="entry name" value="Multidrug resistance efflux transporter EmrE"/>
    <property type="match status" value="1"/>
</dbReference>
<sequence length="391" mass="41568">MWSFAAQHPWLLAAFGLCEGAFMPLVFYASARLPGGLVQVLNQMMIPFTVLFSTTFLGRRYDALQVVGVVGVLAGVLLLSTGPSAASFGGAFGGARCRNALICSTAYALLALAMVVKEVVLVGYKKQQQQKLLGGVAPAPLDTSLFIAAGTAARTATVLLGWPLFLHVAVPGVTVAQSFSGGLQALMQGPAVYLLAAFYWACNAGLSIFAILLVQRSSAATVVLANVLALPLGCPSWIARSSTGASLRALLWWWLGIWYTTGLRSMPGPARSEAKGRSVQAIDDLGKQEQAAQKACADLVPGRKQSMSEAQREKLDALLHRVASHASDLKRIFQRFGPLQQRAQEARDRSTRKESVADKDTDNVQGATGGDSLNQSDIESACTLTSSCSYR</sequence>
<proteinExistence type="inferred from homology"/>
<feature type="transmembrane region" description="Helical" evidence="8">
    <location>
        <begin position="219"/>
        <end position="238"/>
    </location>
</feature>
<feature type="region of interest" description="Disordered" evidence="7">
    <location>
        <begin position="340"/>
        <end position="375"/>
    </location>
</feature>